<dbReference type="Gene3D" id="1.10.10.10">
    <property type="entry name" value="Winged helix-like DNA-binding domain superfamily/Winged helix DNA-binding domain"/>
    <property type="match status" value="1"/>
</dbReference>
<dbReference type="PANTHER" id="PTHR33154:SF33">
    <property type="entry name" value="TRANSCRIPTIONAL REPRESSOR SDPR"/>
    <property type="match status" value="1"/>
</dbReference>
<name>A0ABM8IXE5_9CREN</name>
<keyword evidence="1" id="KW-0805">Transcription regulation</keyword>
<dbReference type="PRINTS" id="PR00778">
    <property type="entry name" value="HTHARSR"/>
</dbReference>
<gene>
    <name evidence="5" type="ORF">PABY_17800</name>
</gene>
<evidence type="ECO:0000313" key="6">
    <source>
        <dbReference type="Proteomes" id="UP001341135"/>
    </source>
</evidence>
<evidence type="ECO:0000313" key="5">
    <source>
        <dbReference type="EMBL" id="BES82213.1"/>
    </source>
</evidence>
<dbReference type="SMART" id="SM00418">
    <property type="entry name" value="HTH_ARSR"/>
    <property type="match status" value="1"/>
</dbReference>
<sequence length="134" mass="15047">MLPFSSYHYARWRRLCRELEELARVLDALSHPLRLRIVALLWSRGELYLAEIASALGVSRALAKIHLKKLESAGLVESRVAVEEHRAVARRFYRLKWRGEICVSPEQVARMLKSCGGGGVDGAEGDGKGDDMED</sequence>
<dbReference type="CDD" id="cd00090">
    <property type="entry name" value="HTH_ARSR"/>
    <property type="match status" value="1"/>
</dbReference>
<dbReference type="InterPro" id="IPR051081">
    <property type="entry name" value="HTH_MetalResp_TranReg"/>
</dbReference>
<dbReference type="RefSeq" id="WP_338249318.1">
    <property type="nucleotide sequence ID" value="NZ_AP028907.1"/>
</dbReference>
<dbReference type="GeneID" id="89289788"/>
<proteinExistence type="predicted"/>
<dbReference type="InterPro" id="IPR001845">
    <property type="entry name" value="HTH_ArsR_DNA-bd_dom"/>
</dbReference>
<reference evidence="5 6" key="1">
    <citation type="submission" date="2023-09" db="EMBL/GenBank/DDBJ databases">
        <title>Pyrofollis japonicus gen. nov. sp. nov., a novel member of the family Pyrodictiaceae isolated from the Iheya North hydrothermal field.</title>
        <authorList>
            <person name="Miyazaki U."/>
            <person name="Sanari M."/>
            <person name="Tame A."/>
            <person name="Kitajima M."/>
            <person name="Okamoto A."/>
            <person name="Sawayama S."/>
            <person name="Miyazaki J."/>
            <person name="Takai K."/>
            <person name="Nakagawa S."/>
        </authorList>
    </citation>
    <scope>NUCLEOTIDE SEQUENCE [LARGE SCALE GENOMIC DNA]</scope>
    <source>
        <strain evidence="5 6">AV2</strain>
    </source>
</reference>
<evidence type="ECO:0000259" key="4">
    <source>
        <dbReference type="PROSITE" id="PS50987"/>
    </source>
</evidence>
<feature type="domain" description="HTH arsR-type" evidence="4">
    <location>
        <begin position="15"/>
        <end position="109"/>
    </location>
</feature>
<dbReference type="PROSITE" id="PS50987">
    <property type="entry name" value="HTH_ARSR_2"/>
    <property type="match status" value="1"/>
</dbReference>
<evidence type="ECO:0000256" key="2">
    <source>
        <dbReference type="ARBA" id="ARBA00023125"/>
    </source>
</evidence>
<dbReference type="EMBL" id="AP028907">
    <property type="protein sequence ID" value="BES82213.1"/>
    <property type="molecule type" value="Genomic_DNA"/>
</dbReference>
<dbReference type="Pfam" id="PF12840">
    <property type="entry name" value="HTH_20"/>
    <property type="match status" value="1"/>
</dbReference>
<keyword evidence="2" id="KW-0238">DNA-binding</keyword>
<protein>
    <recommendedName>
        <fullName evidence="4">HTH arsR-type domain-containing protein</fullName>
    </recommendedName>
</protein>
<dbReference type="InterPro" id="IPR036390">
    <property type="entry name" value="WH_DNA-bd_sf"/>
</dbReference>
<organism evidence="5 6">
    <name type="scientific">Pyrodictium abyssi</name>
    <dbReference type="NCBI Taxonomy" id="54256"/>
    <lineage>
        <taxon>Archaea</taxon>
        <taxon>Thermoproteota</taxon>
        <taxon>Thermoprotei</taxon>
        <taxon>Desulfurococcales</taxon>
        <taxon>Pyrodictiaceae</taxon>
        <taxon>Pyrodictium</taxon>
    </lineage>
</organism>
<accession>A0ABM8IXE5</accession>
<dbReference type="InterPro" id="IPR036388">
    <property type="entry name" value="WH-like_DNA-bd_sf"/>
</dbReference>
<keyword evidence="6" id="KW-1185">Reference proteome</keyword>
<dbReference type="Proteomes" id="UP001341135">
    <property type="component" value="Chromosome"/>
</dbReference>
<keyword evidence="3" id="KW-0804">Transcription</keyword>
<evidence type="ECO:0000256" key="1">
    <source>
        <dbReference type="ARBA" id="ARBA00023015"/>
    </source>
</evidence>
<dbReference type="InterPro" id="IPR011991">
    <property type="entry name" value="ArsR-like_HTH"/>
</dbReference>
<dbReference type="SUPFAM" id="SSF46785">
    <property type="entry name" value="Winged helix' DNA-binding domain"/>
    <property type="match status" value="1"/>
</dbReference>
<dbReference type="PANTHER" id="PTHR33154">
    <property type="entry name" value="TRANSCRIPTIONAL REGULATOR, ARSR FAMILY"/>
    <property type="match status" value="1"/>
</dbReference>
<evidence type="ECO:0000256" key="3">
    <source>
        <dbReference type="ARBA" id="ARBA00023163"/>
    </source>
</evidence>